<dbReference type="Proteomes" id="UP000297288">
    <property type="component" value="Unassembled WGS sequence"/>
</dbReference>
<comment type="cofactor">
    <cofactor evidence="1">
        <name>pyridoxal 5'-phosphate</name>
        <dbReference type="ChEBI" id="CHEBI:597326"/>
    </cofactor>
</comment>
<dbReference type="AlphaFoldDB" id="A0A4Z0W2Q4"/>
<dbReference type="PANTHER" id="PTHR43525">
    <property type="entry name" value="PROTEIN MALY"/>
    <property type="match status" value="1"/>
</dbReference>
<dbReference type="Gene3D" id="3.90.1150.10">
    <property type="entry name" value="Aspartate Aminotransferase, domain 1"/>
    <property type="match status" value="1"/>
</dbReference>
<dbReference type="SUPFAM" id="SSF53383">
    <property type="entry name" value="PLP-dependent transferases"/>
    <property type="match status" value="1"/>
</dbReference>
<name>A0A4Z0W2Q4_9BACT</name>
<dbReference type="InterPro" id="IPR015421">
    <property type="entry name" value="PyrdxlP-dep_Trfase_major"/>
</dbReference>
<dbReference type="OrthoDB" id="9802872at2"/>
<dbReference type="PANTHER" id="PTHR43525:SF1">
    <property type="entry name" value="PROTEIN MALY"/>
    <property type="match status" value="1"/>
</dbReference>
<protein>
    <recommendedName>
        <fullName evidence="2">cysteine-S-conjugate beta-lyase</fullName>
        <ecNumber evidence="2">4.4.1.13</ecNumber>
    </recommendedName>
</protein>
<sequence length="389" mass="45174">MVNIFENIVNRKNTNSVKWDLNETIFGKSDVIPMWVADMDFRAPEEVLNALKEVVDHGVFGYPTRTDSYYNAIIRWFGIYHEWKIEKNWISFSPGVVPGLKIAINALTNPGDKILIQTPVYYPFYEVIKNNERKIVKNEMIYTDSGYIMDFEDLEDKFKDDKMKLFILCSPHNPVGRVWKKEELKKIADLAEKYGKIVISDEIHADLVYKGFKHIPFQKISEYVKNNTITFTAPSKTFNIAGLETANAIIPNKELKELFEKTKTRYSSDLTNIFGIRGLEAAYNYGRDWLDELIWYLEENIDFIDEYFKSNIPQIKFFKPEGTYLLWLDMRELGDEETVKDILINKAGVGLEEGSIFGEGGKGFFRMNIATTRKIIEKALNNMNEAFNN</sequence>
<dbReference type="GO" id="GO:0047804">
    <property type="term" value="F:cysteine-S-conjugate beta-lyase activity"/>
    <property type="evidence" value="ECO:0007669"/>
    <property type="project" value="UniProtKB-EC"/>
</dbReference>
<evidence type="ECO:0000259" key="6">
    <source>
        <dbReference type="Pfam" id="PF00155"/>
    </source>
</evidence>
<evidence type="ECO:0000313" key="8">
    <source>
        <dbReference type="Proteomes" id="UP000297288"/>
    </source>
</evidence>
<dbReference type="InterPro" id="IPR004839">
    <property type="entry name" value="Aminotransferase_I/II_large"/>
</dbReference>
<evidence type="ECO:0000256" key="2">
    <source>
        <dbReference type="ARBA" id="ARBA00012224"/>
    </source>
</evidence>
<dbReference type="InterPro" id="IPR051798">
    <property type="entry name" value="Class-II_PLP-Dep_Aminotrans"/>
</dbReference>
<dbReference type="NCBIfam" id="TIGR04350">
    <property type="entry name" value="C_S_lyase_PatB"/>
    <property type="match status" value="1"/>
</dbReference>
<organism evidence="7 8">
    <name type="scientific">Geotoga petraea</name>
    <dbReference type="NCBI Taxonomy" id="28234"/>
    <lineage>
        <taxon>Bacteria</taxon>
        <taxon>Thermotogati</taxon>
        <taxon>Thermotogota</taxon>
        <taxon>Thermotogae</taxon>
        <taxon>Petrotogales</taxon>
        <taxon>Petrotogaceae</taxon>
        <taxon>Geotoga</taxon>
    </lineage>
</organism>
<comment type="similarity">
    <text evidence="5">Belongs to the class-II pyridoxal-phosphate-dependent aminotransferase family. MalY/PatB cystathionine beta-lyase subfamily.</text>
</comment>
<keyword evidence="7" id="KW-0032">Aminotransferase</keyword>
<dbReference type="InterPro" id="IPR027619">
    <property type="entry name" value="C-S_lyase_PatB-like"/>
</dbReference>
<evidence type="ECO:0000256" key="1">
    <source>
        <dbReference type="ARBA" id="ARBA00001933"/>
    </source>
</evidence>
<dbReference type="GO" id="GO:0008483">
    <property type="term" value="F:transaminase activity"/>
    <property type="evidence" value="ECO:0007669"/>
    <property type="project" value="UniProtKB-KW"/>
</dbReference>
<evidence type="ECO:0000256" key="3">
    <source>
        <dbReference type="ARBA" id="ARBA00022898"/>
    </source>
</evidence>
<dbReference type="EC" id="4.4.1.13" evidence="2"/>
<accession>A0A4Z0W2Q4</accession>
<dbReference type="InterPro" id="IPR015422">
    <property type="entry name" value="PyrdxlP-dep_Trfase_small"/>
</dbReference>
<dbReference type="Gene3D" id="3.40.640.10">
    <property type="entry name" value="Type I PLP-dependent aspartate aminotransferase-like (Major domain)"/>
    <property type="match status" value="1"/>
</dbReference>
<evidence type="ECO:0000313" key="7">
    <source>
        <dbReference type="EMBL" id="TGG88313.1"/>
    </source>
</evidence>
<comment type="caution">
    <text evidence="7">The sequence shown here is derived from an EMBL/GenBank/DDBJ whole genome shotgun (WGS) entry which is preliminary data.</text>
</comment>
<dbReference type="Pfam" id="PF00155">
    <property type="entry name" value="Aminotran_1_2"/>
    <property type="match status" value="1"/>
</dbReference>
<dbReference type="EMBL" id="SRME01000002">
    <property type="protein sequence ID" value="TGG88313.1"/>
    <property type="molecule type" value="Genomic_DNA"/>
</dbReference>
<proteinExistence type="inferred from homology"/>
<dbReference type="InterPro" id="IPR015424">
    <property type="entry name" value="PyrdxlP-dep_Trfase"/>
</dbReference>
<evidence type="ECO:0000256" key="4">
    <source>
        <dbReference type="ARBA" id="ARBA00023239"/>
    </source>
</evidence>
<keyword evidence="4" id="KW-0456">Lyase</keyword>
<evidence type="ECO:0000256" key="5">
    <source>
        <dbReference type="ARBA" id="ARBA00037974"/>
    </source>
</evidence>
<dbReference type="RefSeq" id="WP_135402730.1">
    <property type="nucleotide sequence ID" value="NZ_SRME01000002.1"/>
</dbReference>
<reference evidence="7 8" key="1">
    <citation type="submission" date="2019-04" db="EMBL/GenBank/DDBJ databases">
        <title>Draft genome sequence data and analysis of a Fermenting Bacterium, Geotoga petraea strain HO-Geo1, isolated from heavy-oil petroleum reservoir in Russia.</title>
        <authorList>
            <person name="Grouzdev D.S."/>
            <person name="Semenova E.M."/>
            <person name="Sokolova D.S."/>
            <person name="Tourova T.P."/>
            <person name="Poltaraus A.B."/>
            <person name="Nazina T.N."/>
        </authorList>
    </citation>
    <scope>NUCLEOTIDE SEQUENCE [LARGE SCALE GENOMIC DNA]</scope>
    <source>
        <strain evidence="7 8">HO-Geo1</strain>
    </source>
</reference>
<dbReference type="GO" id="GO:0030170">
    <property type="term" value="F:pyridoxal phosphate binding"/>
    <property type="evidence" value="ECO:0007669"/>
    <property type="project" value="InterPro"/>
</dbReference>
<dbReference type="CDD" id="cd00609">
    <property type="entry name" value="AAT_like"/>
    <property type="match status" value="1"/>
</dbReference>
<keyword evidence="3" id="KW-0663">Pyridoxal phosphate</keyword>
<gene>
    <name evidence="7" type="ORF">E4650_04540</name>
</gene>
<feature type="domain" description="Aminotransferase class I/classII large" evidence="6">
    <location>
        <begin position="31"/>
        <end position="381"/>
    </location>
</feature>
<keyword evidence="7" id="KW-0808">Transferase</keyword>